<dbReference type="SMART" id="SM00885">
    <property type="entry name" value="D5_N"/>
    <property type="match status" value="1"/>
</dbReference>
<evidence type="ECO:0000256" key="3">
    <source>
        <dbReference type="ARBA" id="ARBA00022806"/>
    </source>
</evidence>
<dbReference type="Gene3D" id="3.40.50.300">
    <property type="entry name" value="P-loop containing nucleotide triphosphate hydrolases"/>
    <property type="match status" value="1"/>
</dbReference>
<keyword evidence="3" id="KW-0347">Helicase</keyword>
<name>A0A0H3MWA2_STRS4</name>
<dbReference type="InterPro" id="IPR045455">
    <property type="entry name" value="NrS-1_pol-like_helicase"/>
</dbReference>
<dbReference type="PANTHER" id="PTHR35372:SF2">
    <property type="entry name" value="SF3 HELICASE DOMAIN-CONTAINING PROTEIN"/>
    <property type="match status" value="1"/>
</dbReference>
<dbReference type="HOGENOM" id="CLU_018483_3_0_9"/>
<gene>
    <name evidence="6" type="ordered locus">SSUBM407_1409</name>
</gene>
<dbReference type="GO" id="GO:0016787">
    <property type="term" value="F:hydrolase activity"/>
    <property type="evidence" value="ECO:0007669"/>
    <property type="project" value="UniProtKB-KW"/>
</dbReference>
<protein>
    <submittedName>
        <fullName evidence="6">Phage primase</fullName>
    </submittedName>
</protein>
<dbReference type="PANTHER" id="PTHR35372">
    <property type="entry name" value="ATP BINDING PROTEIN-RELATED"/>
    <property type="match status" value="1"/>
</dbReference>
<dbReference type="SUPFAM" id="SSF52540">
    <property type="entry name" value="P-loop containing nucleoside triphosphate hydrolases"/>
    <property type="match status" value="1"/>
</dbReference>
<keyword evidence="2" id="KW-0378">Hydrolase</keyword>
<dbReference type="InterPro" id="IPR004968">
    <property type="entry name" value="DNA_primase/NTPase_C"/>
</dbReference>
<dbReference type="InterPro" id="IPR027417">
    <property type="entry name" value="P-loop_NTPase"/>
</dbReference>
<dbReference type="RefSeq" id="WP_012027449.1">
    <property type="nucleotide sequence ID" value="NC_012926.1"/>
</dbReference>
<keyword evidence="7" id="KW-1185">Reference proteome</keyword>
<dbReference type="GO" id="GO:0005524">
    <property type="term" value="F:ATP binding"/>
    <property type="evidence" value="ECO:0007669"/>
    <property type="project" value="UniProtKB-KW"/>
</dbReference>
<dbReference type="PROSITE" id="PS51206">
    <property type="entry name" value="SF3_HELICASE_1"/>
    <property type="match status" value="1"/>
</dbReference>
<dbReference type="GO" id="GO:0004386">
    <property type="term" value="F:helicase activity"/>
    <property type="evidence" value="ECO:0007669"/>
    <property type="project" value="UniProtKB-KW"/>
</dbReference>
<dbReference type="KEGG" id="ssb:SSUBM407_1409"/>
<dbReference type="InterPro" id="IPR014015">
    <property type="entry name" value="Helicase_SF3_DNA-vir"/>
</dbReference>
<dbReference type="Proteomes" id="UP000009077">
    <property type="component" value="Chromosome"/>
</dbReference>
<evidence type="ECO:0000256" key="2">
    <source>
        <dbReference type="ARBA" id="ARBA00022801"/>
    </source>
</evidence>
<evidence type="ECO:0000313" key="6">
    <source>
        <dbReference type="EMBL" id="CAZ56266.1"/>
    </source>
</evidence>
<reference evidence="6 7" key="1">
    <citation type="journal article" date="2009" name="PLoS ONE">
        <title>Rapid evolution of virulence and drug resistance in the emerging zoonotic pathogen Streptococcus suis.</title>
        <authorList>
            <person name="Holden M.T.G."/>
            <person name="Hauser H."/>
            <person name="Sanders M."/>
            <person name="Ngo T.H."/>
            <person name="Cherevach I."/>
            <person name="Cronin A."/>
            <person name="Goodhead I."/>
            <person name="Mungall K."/>
            <person name="Quail M.A."/>
            <person name="Price C."/>
            <person name="Rabbinowitsch E."/>
            <person name="Sharp S."/>
            <person name="Croucher N.J."/>
            <person name="Chieu T.B."/>
            <person name="Mai N.T.H."/>
            <person name="Diep T.S."/>
            <person name="Chinh N.T."/>
            <person name="Kehoe M."/>
            <person name="Leigh J.A."/>
            <person name="Ward P.N."/>
            <person name="Dowson C.G."/>
            <person name="Whatmore A.M."/>
            <person name="Chanter N."/>
            <person name="Iversen P."/>
            <person name="Gottschalk M."/>
            <person name="Slater J.D."/>
            <person name="Smith H.E."/>
            <person name="Spratt B.G."/>
            <person name="Xu J."/>
            <person name="Ye C."/>
            <person name="Bentley S."/>
            <person name="Barrell B.G."/>
            <person name="Schultsz C."/>
            <person name="Maskell D.J."/>
            <person name="Parkhill J."/>
        </authorList>
    </citation>
    <scope>NUCLEOTIDE SEQUENCE [LARGE SCALE GENOMIC DNA]</scope>
    <source>
        <strain evidence="6 7">BM407</strain>
    </source>
</reference>
<organism evidence="6 7">
    <name type="scientific">Streptococcus suis (strain BM407)</name>
    <dbReference type="NCBI Taxonomy" id="568814"/>
    <lineage>
        <taxon>Bacteria</taxon>
        <taxon>Bacillati</taxon>
        <taxon>Bacillota</taxon>
        <taxon>Bacilli</taxon>
        <taxon>Lactobacillales</taxon>
        <taxon>Streptococcaceae</taxon>
        <taxon>Streptococcus</taxon>
    </lineage>
</organism>
<dbReference type="InterPro" id="IPR006500">
    <property type="entry name" value="Helicase_put_C_phage/plasmid"/>
</dbReference>
<evidence type="ECO:0000313" key="7">
    <source>
        <dbReference type="Proteomes" id="UP000009077"/>
    </source>
</evidence>
<dbReference type="PATRIC" id="fig|568814.3.peg.1449"/>
<keyword evidence="4" id="KW-0067">ATP-binding</keyword>
<dbReference type="Pfam" id="PF19263">
    <property type="entry name" value="DUF5906"/>
    <property type="match status" value="1"/>
</dbReference>
<proteinExistence type="predicted"/>
<dbReference type="Pfam" id="PF03288">
    <property type="entry name" value="Pox_D5"/>
    <property type="match status" value="1"/>
</dbReference>
<dbReference type="NCBIfam" id="TIGR01613">
    <property type="entry name" value="primase_Cterm"/>
    <property type="match status" value="1"/>
</dbReference>
<feature type="domain" description="SF3 helicase" evidence="5">
    <location>
        <begin position="187"/>
        <end position="364"/>
    </location>
</feature>
<sequence length="510" mass="58958">MGSITQYGRQITGETQYNARDIRLRTFKGWQGKVFQFVQHKQEERYRKLLEDGLDDKQAQAEIKKPVPPLIVAQYMAELLTVCRIESDEGTKPVYFYNPDEGIYINDREFLKDFISIIEPRHNEKRASDCIYHLTRKAPHRQAENAPHLIIVGNGIYNRKTRTLEPFTDTRVFTHKIQTNYNPHAQSPTIKGWEFNGWLLDLFNGDKELYQLSLQLLNAVVRGESYAKMFWFVGEGGTGKGTLQELFINLIGRQNIASIKITDLDVNNRFTLAQAIGKQAIIGDDVQAGAVIRDTSKLFSLVGGDTVTVEKKGKDAYSTFIKTVVIQSTNTLPKIRGDYHAIRRRMVILPFNKHFKGKPNRAIKNDYITRPSVLEYVLKTVIDLDFKDFIEPSKSIDLLDEYQETIDPVLAFSQNLFTNLHSTFIPNDWVWWYFTGFADYHNFQHNFSSQGFHTHFPQYLPDNWEKLAYPISLPRGADLPKGFYPKDDQPHYLPLYVPIKGKAQRGYKKK</sequence>
<evidence type="ECO:0000259" key="5">
    <source>
        <dbReference type="PROSITE" id="PS51206"/>
    </source>
</evidence>
<dbReference type="Pfam" id="PF08706">
    <property type="entry name" value="D5_N"/>
    <property type="match status" value="1"/>
</dbReference>
<dbReference type="GeneID" id="8155227"/>
<dbReference type="AlphaFoldDB" id="A0A0H3MWA2"/>
<evidence type="ECO:0000256" key="1">
    <source>
        <dbReference type="ARBA" id="ARBA00022741"/>
    </source>
</evidence>
<dbReference type="InterPro" id="IPR051620">
    <property type="entry name" value="ORF904-like_C"/>
</dbReference>
<keyword evidence="1" id="KW-0547">Nucleotide-binding</keyword>
<dbReference type="EMBL" id="FM252032">
    <property type="protein sequence ID" value="CAZ56266.1"/>
    <property type="molecule type" value="Genomic_DNA"/>
</dbReference>
<dbReference type="InterPro" id="IPR014818">
    <property type="entry name" value="Phage/plasmid_primase_P4_C"/>
</dbReference>
<accession>A0A0H3MWA2</accession>
<evidence type="ECO:0000256" key="4">
    <source>
        <dbReference type="ARBA" id="ARBA00022840"/>
    </source>
</evidence>